<evidence type="ECO:0000259" key="2">
    <source>
        <dbReference type="PROSITE" id="PS51178"/>
    </source>
</evidence>
<evidence type="ECO:0000313" key="4">
    <source>
        <dbReference type="Proteomes" id="UP000622475"/>
    </source>
</evidence>
<name>A0A929L361_9SPHI</name>
<keyword evidence="1" id="KW-0812">Transmembrane</keyword>
<comment type="caution">
    <text evidence="3">The sequence shown here is derived from an EMBL/GenBank/DDBJ whole genome shotgun (WGS) entry which is preliminary data.</text>
</comment>
<keyword evidence="4" id="KW-1185">Reference proteome</keyword>
<dbReference type="Pfam" id="PF03793">
    <property type="entry name" value="PASTA"/>
    <property type="match status" value="2"/>
</dbReference>
<reference evidence="3" key="1">
    <citation type="submission" date="2020-10" db="EMBL/GenBank/DDBJ databases">
        <title>Mucilaginibacter mali sp. nov., isolated from rhizosphere soil of apple orchard.</title>
        <authorList>
            <person name="Lee J.-S."/>
            <person name="Kim H.S."/>
            <person name="Kim J.-S."/>
        </authorList>
    </citation>
    <scope>NUCLEOTIDE SEQUENCE</scope>
    <source>
        <strain evidence="3">KCTC 22746</strain>
    </source>
</reference>
<dbReference type="SMART" id="SM00740">
    <property type="entry name" value="PASTA"/>
    <property type="match status" value="3"/>
</dbReference>
<dbReference type="AlphaFoldDB" id="A0A929L361"/>
<dbReference type="CDD" id="cd06577">
    <property type="entry name" value="PASTA_pknB"/>
    <property type="match status" value="3"/>
</dbReference>
<feature type="transmembrane region" description="Helical" evidence="1">
    <location>
        <begin position="12"/>
        <end position="38"/>
    </location>
</feature>
<proteinExistence type="predicted"/>
<keyword evidence="1" id="KW-1133">Transmembrane helix</keyword>
<dbReference type="Gene3D" id="3.30.10.20">
    <property type="match status" value="3"/>
</dbReference>
<dbReference type="RefSeq" id="WP_194112853.1">
    <property type="nucleotide sequence ID" value="NZ_JADFFL010000007.1"/>
</dbReference>
<dbReference type="EMBL" id="JADFFL010000007">
    <property type="protein sequence ID" value="MBE9663614.1"/>
    <property type="molecule type" value="Genomic_DNA"/>
</dbReference>
<sequence>MGKLWAYFKTKAFLKNLLGAIGVVVGIVLIAFFSLSYYTRHGEGIPVPSLKGLTKERAMAILDEQGFEYKIDSVYVPDKVPGTVTEQDPDAGTNVKEGRTIYLMVVTTLAPNVTLPDLKDNTYLEAVAILANYGLKVGDTTYRADIARNHVLEVTFSGRALSTGDKLPKGSVVDLVLGDGAGAAEQEIPDLVNMDLDAAKMAIKGIGLAVGDVIYQGPITDSANLVVVQQFPARTDSTSKVSIGTRVNLTVSQGKKLDEQ</sequence>
<keyword evidence="1" id="KW-0472">Membrane</keyword>
<dbReference type="SUPFAM" id="SSF54184">
    <property type="entry name" value="Penicillin-binding protein 2x (pbp-2x), c-terminal domain"/>
    <property type="match status" value="1"/>
</dbReference>
<accession>A0A929L361</accession>
<feature type="domain" description="PASTA" evidence="2">
    <location>
        <begin position="182"/>
        <end position="253"/>
    </location>
</feature>
<evidence type="ECO:0000256" key="1">
    <source>
        <dbReference type="SAM" id="Phobius"/>
    </source>
</evidence>
<evidence type="ECO:0000313" key="3">
    <source>
        <dbReference type="EMBL" id="MBE9663614.1"/>
    </source>
</evidence>
<dbReference type="InterPro" id="IPR005543">
    <property type="entry name" value="PASTA_dom"/>
</dbReference>
<feature type="domain" description="PASTA" evidence="2">
    <location>
        <begin position="41"/>
        <end position="107"/>
    </location>
</feature>
<organism evidence="3 4">
    <name type="scientific">Mucilaginibacter myungsuensis</name>
    <dbReference type="NCBI Taxonomy" id="649104"/>
    <lineage>
        <taxon>Bacteria</taxon>
        <taxon>Pseudomonadati</taxon>
        <taxon>Bacteroidota</taxon>
        <taxon>Sphingobacteriia</taxon>
        <taxon>Sphingobacteriales</taxon>
        <taxon>Sphingobacteriaceae</taxon>
        <taxon>Mucilaginibacter</taxon>
    </lineage>
</organism>
<gene>
    <name evidence="3" type="ORF">IRJ16_17125</name>
</gene>
<dbReference type="Proteomes" id="UP000622475">
    <property type="component" value="Unassembled WGS sequence"/>
</dbReference>
<dbReference type="PROSITE" id="PS51178">
    <property type="entry name" value="PASTA"/>
    <property type="match status" value="2"/>
</dbReference>
<protein>
    <submittedName>
        <fullName evidence="3">PASTA domain-containing protein</fullName>
    </submittedName>
</protein>